<dbReference type="InterPro" id="IPR032716">
    <property type="entry name" value="ACC_epsilon"/>
</dbReference>
<proteinExistence type="predicted"/>
<dbReference type="STRING" id="1206085.SAMN05443575_1061"/>
<keyword evidence="2" id="KW-1185">Reference proteome</keyword>
<evidence type="ECO:0000313" key="2">
    <source>
        <dbReference type="Proteomes" id="UP000186132"/>
    </source>
</evidence>
<protein>
    <submittedName>
        <fullName evidence="1">Acyl-CoA carboxylase epsilon subunit</fullName>
    </submittedName>
</protein>
<accession>A0A1M5G5G9</accession>
<evidence type="ECO:0000313" key="1">
    <source>
        <dbReference type="EMBL" id="SHF98976.1"/>
    </source>
</evidence>
<name>A0A1M5G5G9_9ACTN</name>
<organism evidence="1 2">
    <name type="scientific">Jatrophihabitans endophyticus</name>
    <dbReference type="NCBI Taxonomy" id="1206085"/>
    <lineage>
        <taxon>Bacteria</taxon>
        <taxon>Bacillati</taxon>
        <taxon>Actinomycetota</taxon>
        <taxon>Actinomycetes</taxon>
        <taxon>Jatrophihabitantales</taxon>
        <taxon>Jatrophihabitantaceae</taxon>
        <taxon>Jatrophihabitans</taxon>
    </lineage>
</organism>
<sequence length="64" mass="7111">MTADGVRVRGAATAEELAAVVAVVRARGEGPSRPDDPYLRWRRTRLAALREDGPGPRPWCRIER</sequence>
<dbReference type="GO" id="GO:0003989">
    <property type="term" value="F:acetyl-CoA carboxylase activity"/>
    <property type="evidence" value="ECO:0007669"/>
    <property type="project" value="InterPro"/>
</dbReference>
<reference evidence="1 2" key="1">
    <citation type="submission" date="2016-11" db="EMBL/GenBank/DDBJ databases">
        <authorList>
            <person name="Jaros S."/>
            <person name="Januszkiewicz K."/>
            <person name="Wedrychowicz H."/>
        </authorList>
    </citation>
    <scope>NUCLEOTIDE SEQUENCE [LARGE SCALE GENOMIC DNA]</scope>
    <source>
        <strain evidence="1 2">DSM 45627</strain>
    </source>
</reference>
<dbReference type="EMBL" id="FQVU01000002">
    <property type="protein sequence ID" value="SHF98976.1"/>
    <property type="molecule type" value="Genomic_DNA"/>
</dbReference>
<dbReference type="GO" id="GO:0004658">
    <property type="term" value="F:propionyl-CoA carboxylase activity"/>
    <property type="evidence" value="ECO:0007669"/>
    <property type="project" value="InterPro"/>
</dbReference>
<dbReference type="RefSeq" id="WP_073387212.1">
    <property type="nucleotide sequence ID" value="NZ_FQVU01000002.1"/>
</dbReference>
<dbReference type="Proteomes" id="UP000186132">
    <property type="component" value="Unassembled WGS sequence"/>
</dbReference>
<gene>
    <name evidence="1" type="ORF">SAMN05443575_1061</name>
</gene>
<dbReference type="AlphaFoldDB" id="A0A1M5G5G9"/>
<dbReference type="Pfam" id="PF13822">
    <property type="entry name" value="ACC_epsilon"/>
    <property type="match status" value="1"/>
</dbReference>